<dbReference type="Gene3D" id="3.40.50.720">
    <property type="entry name" value="NAD(P)-binding Rossmann-like Domain"/>
    <property type="match status" value="1"/>
</dbReference>
<comment type="similarity">
    <text evidence="1">Belongs to the short-chain dehydrogenases/reductases (SDR) family.</text>
</comment>
<dbReference type="AlphaFoldDB" id="A0A5C6M3Z4"/>
<keyword evidence="2" id="KW-0560">Oxidoreductase</keyword>
<comment type="caution">
    <text evidence="3">The sequence shown here is derived from an EMBL/GenBank/DDBJ whole genome shotgun (WGS) entry which is preliminary data.</text>
</comment>
<dbReference type="InterPro" id="IPR002347">
    <property type="entry name" value="SDR_fam"/>
</dbReference>
<dbReference type="Proteomes" id="UP000321083">
    <property type="component" value="Unassembled WGS sequence"/>
</dbReference>
<gene>
    <name evidence="3" type="ORF">E3A20_14570</name>
</gene>
<dbReference type="EMBL" id="SRHE01000282">
    <property type="protein sequence ID" value="TWW09416.1"/>
    <property type="molecule type" value="Genomic_DNA"/>
</dbReference>
<dbReference type="PANTHER" id="PTHR43669">
    <property type="entry name" value="5-KETO-D-GLUCONATE 5-REDUCTASE"/>
    <property type="match status" value="1"/>
</dbReference>
<accession>A0A5C6M3Z4</accession>
<name>A0A5C6M3Z4_9PLAN</name>
<evidence type="ECO:0000313" key="4">
    <source>
        <dbReference type="Proteomes" id="UP000321083"/>
    </source>
</evidence>
<dbReference type="Pfam" id="PF13561">
    <property type="entry name" value="adh_short_C2"/>
    <property type="match status" value="1"/>
</dbReference>
<reference evidence="3 4" key="1">
    <citation type="submission" date="2019-08" db="EMBL/GenBank/DDBJ databases">
        <title>100 year-old enigma solved: identification of Planctomyces bekefii, the type genus and species of the phylum Planctomycetes.</title>
        <authorList>
            <person name="Svetlana D.N."/>
            <person name="Overmann J."/>
        </authorList>
    </citation>
    <scope>NUCLEOTIDE SEQUENCE [LARGE SCALE GENOMIC DNA]</scope>
    <source>
        <strain evidence="3">Phe10_nw2017</strain>
    </source>
</reference>
<dbReference type="FunFam" id="3.40.50.720:FF:000084">
    <property type="entry name" value="Short-chain dehydrogenase reductase"/>
    <property type="match status" value="1"/>
</dbReference>
<evidence type="ECO:0000256" key="1">
    <source>
        <dbReference type="ARBA" id="ARBA00006484"/>
    </source>
</evidence>
<dbReference type="PANTHER" id="PTHR43669:SF3">
    <property type="entry name" value="ALCOHOL DEHYDROGENASE, PUTATIVE (AFU_ORTHOLOGUE AFUA_3G03445)-RELATED"/>
    <property type="match status" value="1"/>
</dbReference>
<proteinExistence type="inferred from homology"/>
<reference evidence="3 4" key="2">
    <citation type="submission" date="2019-08" db="EMBL/GenBank/DDBJ databases">
        <authorList>
            <person name="Henke P."/>
        </authorList>
    </citation>
    <scope>NUCLEOTIDE SEQUENCE [LARGE SCALE GENOMIC DNA]</scope>
    <source>
        <strain evidence="3">Phe10_nw2017</strain>
    </source>
</reference>
<dbReference type="GO" id="GO:0016491">
    <property type="term" value="F:oxidoreductase activity"/>
    <property type="evidence" value="ECO:0007669"/>
    <property type="project" value="UniProtKB-KW"/>
</dbReference>
<dbReference type="SUPFAM" id="SSF51735">
    <property type="entry name" value="NAD(P)-binding Rossmann-fold domains"/>
    <property type="match status" value="1"/>
</dbReference>
<organism evidence="3 4">
    <name type="scientific">Planctomyces bekefii</name>
    <dbReference type="NCBI Taxonomy" id="1653850"/>
    <lineage>
        <taxon>Bacteria</taxon>
        <taxon>Pseudomonadati</taxon>
        <taxon>Planctomycetota</taxon>
        <taxon>Planctomycetia</taxon>
        <taxon>Planctomycetales</taxon>
        <taxon>Planctomycetaceae</taxon>
        <taxon>Planctomyces</taxon>
    </lineage>
</organism>
<evidence type="ECO:0000256" key="2">
    <source>
        <dbReference type="ARBA" id="ARBA00023002"/>
    </source>
</evidence>
<dbReference type="PRINTS" id="PR00080">
    <property type="entry name" value="SDRFAMILY"/>
</dbReference>
<keyword evidence="4" id="KW-1185">Reference proteome</keyword>
<dbReference type="InterPro" id="IPR036291">
    <property type="entry name" value="NAD(P)-bd_dom_sf"/>
</dbReference>
<sequence length="268" mass="28538">MTAQVLQGRHAFVTGSTQGVGLEIAAALHGAGAAVVLHGLRSDAAALLAAERCGGVDCPAPLICCDLADPMPEGPLQAAVAALHQDPQIDLLVCNAGTFIDQPFLDMPLEVFDRTMKLNVYSQFVLIQHFARHWVSNGVRGRILVTGSINGRLSEQTHVAYDASKGAIDAMVRSLCVSLAPLGIRINGMAPGLFRTPLTEPALQDARFRRWMELHTPNGVVPGPEVCGGTAVFLLSDAAEHIHGQMLLVDGGMSVWQQPDPPAEWMRG</sequence>
<evidence type="ECO:0000313" key="3">
    <source>
        <dbReference type="EMBL" id="TWW09416.1"/>
    </source>
</evidence>
<dbReference type="PRINTS" id="PR00081">
    <property type="entry name" value="GDHRDH"/>
</dbReference>
<dbReference type="CDD" id="cd05233">
    <property type="entry name" value="SDR_c"/>
    <property type="match status" value="1"/>
</dbReference>
<protein>
    <submittedName>
        <fullName evidence="3">Gluconate 5-dehydrogenase</fullName>
    </submittedName>
</protein>